<reference evidence="3" key="1">
    <citation type="journal article" date="2019" name="Syst. Appl. Microbiol.">
        <title>Flavobacterium circumlabens sp. nov. and Flavobacterium cupreum sp. nov., two psychrotrophic species isolated from Antarctic environmental samples.</title>
        <authorList>
            <person name="Kralova S."/>
            <person name="Busse H.-J."/>
            <person name="Svec P."/>
            <person name="Maslanova I."/>
            <person name="Stankova E."/>
            <person name="Bartak M."/>
            <person name="Sedlacek I."/>
        </authorList>
    </citation>
    <scope>NUCLEOTIDE SEQUENCE [LARGE SCALE GENOMIC DNA]</scope>
    <source>
        <strain evidence="3">CCM 8825</strain>
    </source>
</reference>
<comment type="caution">
    <text evidence="2">The sequence shown here is derived from an EMBL/GenBank/DDBJ whole genome shotgun (WGS) entry which is preliminary data.</text>
</comment>
<organism evidence="2 3">
    <name type="scientific">Flavobacterium cupreum</name>
    <dbReference type="NCBI Taxonomy" id="2133766"/>
    <lineage>
        <taxon>Bacteria</taxon>
        <taxon>Pseudomonadati</taxon>
        <taxon>Bacteroidota</taxon>
        <taxon>Flavobacteriia</taxon>
        <taxon>Flavobacteriales</taxon>
        <taxon>Flavobacteriaceae</taxon>
        <taxon>Flavobacterium</taxon>
    </lineage>
</organism>
<evidence type="ECO:0000256" key="1">
    <source>
        <dbReference type="SAM" id="Phobius"/>
    </source>
</evidence>
<protein>
    <submittedName>
        <fullName evidence="2">Uncharacterized protein</fullName>
    </submittedName>
</protein>
<dbReference type="OrthoDB" id="1274032at2"/>
<feature type="transmembrane region" description="Helical" evidence="1">
    <location>
        <begin position="42"/>
        <end position="61"/>
    </location>
</feature>
<feature type="transmembrane region" description="Helical" evidence="1">
    <location>
        <begin position="73"/>
        <end position="91"/>
    </location>
</feature>
<dbReference type="AlphaFoldDB" id="A0A434A5L1"/>
<dbReference type="RefSeq" id="WP_127338920.1">
    <property type="nucleotide sequence ID" value="NZ_QWDM01000008.1"/>
</dbReference>
<name>A0A434A5L1_9FLAO</name>
<evidence type="ECO:0000313" key="2">
    <source>
        <dbReference type="EMBL" id="RUT69680.1"/>
    </source>
</evidence>
<evidence type="ECO:0000313" key="3">
    <source>
        <dbReference type="Proteomes" id="UP000288102"/>
    </source>
</evidence>
<keyword evidence="1" id="KW-0472">Membrane</keyword>
<gene>
    <name evidence="2" type="ORF">D0817_13740</name>
</gene>
<keyword evidence="3" id="KW-1185">Reference proteome</keyword>
<sequence>MNTPIKNPTLFFVLGILSILAGTVYAIMLIAGNSAQDGLLGIYILFSLVLVLFAVIIDRLLVRKFGNQKVNKVQFSFLLLIVLLWIIRAILNWL</sequence>
<proteinExistence type="predicted"/>
<keyword evidence="1" id="KW-0812">Transmembrane</keyword>
<dbReference type="EMBL" id="QWDM01000008">
    <property type="protein sequence ID" value="RUT69680.1"/>
    <property type="molecule type" value="Genomic_DNA"/>
</dbReference>
<keyword evidence="1" id="KW-1133">Transmembrane helix</keyword>
<accession>A0A434A5L1</accession>
<dbReference type="Proteomes" id="UP000288102">
    <property type="component" value="Unassembled WGS sequence"/>
</dbReference>